<dbReference type="RefSeq" id="WP_166507713.1">
    <property type="nucleotide sequence ID" value="NZ_CP043026.1"/>
</dbReference>
<feature type="transmembrane region" description="Helical" evidence="1">
    <location>
        <begin position="151"/>
        <end position="177"/>
    </location>
</feature>
<evidence type="ECO:0000313" key="3">
    <source>
        <dbReference type="Proteomes" id="UP000323144"/>
    </source>
</evidence>
<name>A0A5B9Y2Q2_9MOLU</name>
<protein>
    <recommendedName>
        <fullName evidence="4">Transmembrane protein</fullName>
    </recommendedName>
</protein>
<evidence type="ECO:0008006" key="4">
    <source>
        <dbReference type="Google" id="ProtNLM"/>
    </source>
</evidence>
<accession>A0A5B9Y2Q2</accession>
<proteinExistence type="predicted"/>
<evidence type="ECO:0000313" key="2">
    <source>
        <dbReference type="EMBL" id="QEH61318.1"/>
    </source>
</evidence>
<organism evidence="2 3">
    <name type="scientific">Spiroplasma chinense</name>
    <dbReference type="NCBI Taxonomy" id="216932"/>
    <lineage>
        <taxon>Bacteria</taxon>
        <taxon>Bacillati</taxon>
        <taxon>Mycoplasmatota</taxon>
        <taxon>Mollicutes</taxon>
        <taxon>Entomoplasmatales</taxon>
        <taxon>Spiroplasmataceae</taxon>
        <taxon>Spiroplasma</taxon>
    </lineage>
</organism>
<feature type="transmembrane region" description="Helical" evidence="1">
    <location>
        <begin position="7"/>
        <end position="28"/>
    </location>
</feature>
<feature type="transmembrane region" description="Helical" evidence="1">
    <location>
        <begin position="197"/>
        <end position="220"/>
    </location>
</feature>
<evidence type="ECO:0000256" key="1">
    <source>
        <dbReference type="SAM" id="Phobius"/>
    </source>
</evidence>
<keyword evidence="1" id="KW-1133">Transmembrane helix</keyword>
<keyword evidence="1" id="KW-0472">Membrane</keyword>
<sequence>MNRNKIVDIIFCSTMLFMIFLAYTLSYISTTMGVMGEPKGAVSIESRIFEDVTYLSVWFAIFAVIYFVTKLYLTITRKTSVYFKYLDLSFCSFAMITFVVGVTGVIMKIGPPITTDVAWFRFVTIHILVPFSILGYLSYFHLNYIYSLKEILLAGIPNAVIVLVYVFWITFVFAKGVERSTNVGFPYPGVAAEKVGLGVYVSLIFCGLIGFWGVTSLGAVANNILLLKFRCPKYGQLYFKRDIFLELEQNA</sequence>
<dbReference type="KEGG" id="schi:SCHIN_v1c01200"/>
<dbReference type="AlphaFoldDB" id="A0A5B9Y2Q2"/>
<keyword evidence="3" id="KW-1185">Reference proteome</keyword>
<reference evidence="2 3" key="1">
    <citation type="submission" date="2019-08" db="EMBL/GenBank/DDBJ databases">
        <title>Complete genome sequence of Spiroplasma chinense CCH (DSM 19755).</title>
        <authorList>
            <person name="Shen H.-Y."/>
            <person name="Lin Y.-C."/>
            <person name="Chou L."/>
            <person name="Kuo C.-H."/>
        </authorList>
    </citation>
    <scope>NUCLEOTIDE SEQUENCE [LARGE SCALE GENOMIC DNA]</scope>
    <source>
        <strain evidence="2 3">CCH</strain>
    </source>
</reference>
<feature type="transmembrane region" description="Helical" evidence="1">
    <location>
        <begin position="85"/>
        <end position="107"/>
    </location>
</feature>
<keyword evidence="1" id="KW-0812">Transmembrane</keyword>
<dbReference type="EMBL" id="CP043026">
    <property type="protein sequence ID" value="QEH61318.1"/>
    <property type="molecule type" value="Genomic_DNA"/>
</dbReference>
<gene>
    <name evidence="2" type="ORF">SCHIN_v1c01200</name>
</gene>
<feature type="transmembrane region" description="Helical" evidence="1">
    <location>
        <begin position="119"/>
        <end position="139"/>
    </location>
</feature>
<feature type="transmembrane region" description="Helical" evidence="1">
    <location>
        <begin position="52"/>
        <end position="73"/>
    </location>
</feature>
<dbReference type="Proteomes" id="UP000323144">
    <property type="component" value="Chromosome"/>
</dbReference>